<keyword evidence="1" id="KW-0732">Signal</keyword>
<dbReference type="PANTHER" id="PTHR35545">
    <property type="entry name" value="F-BOX DOMAIN-CONTAINING PROTEIN"/>
    <property type="match status" value="1"/>
</dbReference>
<feature type="signal peptide" evidence="1">
    <location>
        <begin position="1"/>
        <end position="19"/>
    </location>
</feature>
<evidence type="ECO:0000313" key="2">
    <source>
        <dbReference type="EnsemblPlants" id="ONIVA03G07900.1"/>
    </source>
</evidence>
<dbReference type="HOGENOM" id="CLU_1725221_0_0_1"/>
<sequence length="152" mass="16939">MPVALAAAAVARFAPLSFGVIPCLEGLKLVWNHSCDQDTVDREIFSERRNDLWDVAQLDSSVHYNQLGKLNFGGFNPTIKEHLDLVRTVIERAPKLKSVFLEDGEPCKGCETMDNPIYPSTISMFPQNEDEKSTVAKQLKAGTSRPVEIIFC</sequence>
<keyword evidence="3" id="KW-1185">Reference proteome</keyword>
<accession>A0A0E0GIH5</accession>
<reference evidence="2" key="1">
    <citation type="submission" date="2015-04" db="UniProtKB">
        <authorList>
            <consortium name="EnsemblPlants"/>
        </authorList>
    </citation>
    <scope>IDENTIFICATION</scope>
    <source>
        <strain evidence="2">SL10</strain>
    </source>
</reference>
<evidence type="ECO:0000313" key="3">
    <source>
        <dbReference type="Proteomes" id="UP000006591"/>
    </source>
</evidence>
<dbReference type="AlphaFoldDB" id="A0A0E0GIH5"/>
<reference evidence="2" key="2">
    <citation type="submission" date="2018-04" db="EMBL/GenBank/DDBJ databases">
        <title>OnivRS2 (Oryza nivara Reference Sequence Version 2).</title>
        <authorList>
            <person name="Zhang J."/>
            <person name="Kudrna D."/>
            <person name="Lee S."/>
            <person name="Talag J."/>
            <person name="Rajasekar S."/>
            <person name="Welchert J."/>
            <person name="Hsing Y.-I."/>
            <person name="Wing R.A."/>
        </authorList>
    </citation>
    <scope>NUCLEOTIDE SEQUENCE [LARGE SCALE GENOMIC DNA]</scope>
    <source>
        <strain evidence="2">SL10</strain>
    </source>
</reference>
<dbReference type="Proteomes" id="UP000006591">
    <property type="component" value="Chromosome 3"/>
</dbReference>
<evidence type="ECO:0000256" key="1">
    <source>
        <dbReference type="SAM" id="SignalP"/>
    </source>
</evidence>
<protein>
    <submittedName>
        <fullName evidence="2">Uncharacterized protein</fullName>
    </submittedName>
</protein>
<dbReference type="OMA" id="CKGCETM"/>
<organism evidence="2">
    <name type="scientific">Oryza nivara</name>
    <name type="common">Indian wild rice</name>
    <name type="synonym">Oryza sativa f. spontanea</name>
    <dbReference type="NCBI Taxonomy" id="4536"/>
    <lineage>
        <taxon>Eukaryota</taxon>
        <taxon>Viridiplantae</taxon>
        <taxon>Streptophyta</taxon>
        <taxon>Embryophyta</taxon>
        <taxon>Tracheophyta</taxon>
        <taxon>Spermatophyta</taxon>
        <taxon>Magnoliopsida</taxon>
        <taxon>Liliopsida</taxon>
        <taxon>Poales</taxon>
        <taxon>Poaceae</taxon>
        <taxon>BOP clade</taxon>
        <taxon>Oryzoideae</taxon>
        <taxon>Oryzeae</taxon>
        <taxon>Oryzinae</taxon>
        <taxon>Oryza</taxon>
    </lineage>
</organism>
<proteinExistence type="predicted"/>
<dbReference type="EnsemblPlants" id="ONIVA03G07900.1">
    <property type="protein sequence ID" value="ONIVA03G07900.1"/>
    <property type="gene ID" value="ONIVA03G07900"/>
</dbReference>
<name>A0A0E0GIH5_ORYNI</name>
<dbReference type="PANTHER" id="PTHR35545:SF28">
    <property type="entry name" value="OS07G0645701 PROTEIN"/>
    <property type="match status" value="1"/>
</dbReference>
<feature type="chain" id="PRO_5002360366" evidence="1">
    <location>
        <begin position="20"/>
        <end position="152"/>
    </location>
</feature>
<dbReference type="Gramene" id="ONIVA03G07900.1">
    <property type="protein sequence ID" value="ONIVA03G07900.1"/>
    <property type="gene ID" value="ONIVA03G07900"/>
</dbReference>